<keyword evidence="2" id="KW-0805">Transcription regulation</keyword>
<evidence type="ECO:0000259" key="5">
    <source>
        <dbReference type="PROSITE" id="PS50931"/>
    </source>
</evidence>
<keyword evidence="7" id="KW-1185">Reference proteome</keyword>
<dbReference type="InterPro" id="IPR058163">
    <property type="entry name" value="LysR-type_TF_proteobact-type"/>
</dbReference>
<keyword evidence="3" id="KW-0238">DNA-binding</keyword>
<dbReference type="SUPFAM" id="SSF46785">
    <property type="entry name" value="Winged helix' DNA-binding domain"/>
    <property type="match status" value="1"/>
</dbReference>
<gene>
    <name evidence="6" type="ORF">MUU47_18690</name>
</gene>
<comment type="caution">
    <text evidence="6">The sequence shown here is derived from an EMBL/GenBank/DDBJ whole genome shotgun (WGS) entry which is preliminary data.</text>
</comment>
<dbReference type="InterPro" id="IPR000847">
    <property type="entry name" value="LysR_HTH_N"/>
</dbReference>
<dbReference type="Pfam" id="PF00126">
    <property type="entry name" value="HTH_1"/>
    <property type="match status" value="1"/>
</dbReference>
<proteinExistence type="inferred from homology"/>
<sequence>MLEQQSTLALLQSFEVAARHMSFTLAAKELNLTQGAMSHRIRLLENYLGFRLFIRMTRKLLLTEEGERLLATLSLSLRAIGDEIEDIRSQSLRGTLHIGVAPTFAQNWLMKRLPEFQTLWPGINLTIKVRAGVMEFHDERVDLAIYYGASRYADLHQERLFDEQLIPVCSPEYARRKGVTQMCDLQEGCYIHASESTDSQQSFSEWRIWCEYHGLDIPYRKQHYSFNHYQMAIQAAESGIGVLMGRKLLIQPLLDSGRLVALSELTIASGMGYDLIYPKENSDRIRFKAFIEFLRQQISATSSSAGTTLAQ</sequence>
<evidence type="ECO:0000256" key="4">
    <source>
        <dbReference type="ARBA" id="ARBA00023163"/>
    </source>
</evidence>
<dbReference type="EMBL" id="JALIGE010000076">
    <property type="protein sequence ID" value="MCS2163111.1"/>
    <property type="molecule type" value="Genomic_DNA"/>
</dbReference>
<name>A0ABT2E5E9_9ENTR</name>
<dbReference type="Pfam" id="PF03466">
    <property type="entry name" value="LysR_substrate"/>
    <property type="match status" value="1"/>
</dbReference>
<keyword evidence="4" id="KW-0804">Transcription</keyword>
<feature type="domain" description="HTH lysR-type" evidence="5">
    <location>
        <begin position="7"/>
        <end position="63"/>
    </location>
</feature>
<dbReference type="Proteomes" id="UP001205357">
    <property type="component" value="Unassembled WGS sequence"/>
</dbReference>
<evidence type="ECO:0000313" key="6">
    <source>
        <dbReference type="EMBL" id="MCS2163111.1"/>
    </source>
</evidence>
<dbReference type="Gene3D" id="1.10.10.10">
    <property type="entry name" value="Winged helix-like DNA-binding domain superfamily/Winged helix DNA-binding domain"/>
    <property type="match status" value="1"/>
</dbReference>
<dbReference type="InterPro" id="IPR036388">
    <property type="entry name" value="WH-like_DNA-bd_sf"/>
</dbReference>
<accession>A0ABT2E5E9</accession>
<dbReference type="CDD" id="cd08432">
    <property type="entry name" value="PBP2_GcdR_TrpI_HvrB_AmpR_like"/>
    <property type="match status" value="1"/>
</dbReference>
<evidence type="ECO:0000256" key="2">
    <source>
        <dbReference type="ARBA" id="ARBA00023015"/>
    </source>
</evidence>
<reference evidence="6 7" key="1">
    <citation type="submission" date="2022-04" db="EMBL/GenBank/DDBJ databases">
        <title>Proposal of a three novel species of Scandinavium, Scandinavium hiltneri, Scandinavium manionii, Scandinavium tedordense.</title>
        <authorList>
            <person name="Maddock D.W."/>
            <person name="Brady C.L."/>
            <person name="Denman S."/>
            <person name="Arnold D."/>
        </authorList>
    </citation>
    <scope>NUCLEOTIDE SEQUENCE [LARGE SCALE GENOMIC DNA]</scope>
    <source>
        <strain evidence="6 7">H11S7</strain>
    </source>
</reference>
<comment type="similarity">
    <text evidence="1">Belongs to the LysR transcriptional regulatory family.</text>
</comment>
<dbReference type="SUPFAM" id="SSF53850">
    <property type="entry name" value="Periplasmic binding protein-like II"/>
    <property type="match status" value="1"/>
</dbReference>
<dbReference type="InterPro" id="IPR005119">
    <property type="entry name" value="LysR_subst-bd"/>
</dbReference>
<evidence type="ECO:0000313" key="7">
    <source>
        <dbReference type="Proteomes" id="UP001205357"/>
    </source>
</evidence>
<dbReference type="PANTHER" id="PTHR30537">
    <property type="entry name" value="HTH-TYPE TRANSCRIPTIONAL REGULATOR"/>
    <property type="match status" value="1"/>
</dbReference>
<evidence type="ECO:0000256" key="1">
    <source>
        <dbReference type="ARBA" id="ARBA00009437"/>
    </source>
</evidence>
<dbReference type="RefSeq" id="WP_258989653.1">
    <property type="nucleotide sequence ID" value="NZ_JALIGE010000076.1"/>
</dbReference>
<dbReference type="PRINTS" id="PR00039">
    <property type="entry name" value="HTHLYSR"/>
</dbReference>
<dbReference type="Gene3D" id="3.40.190.10">
    <property type="entry name" value="Periplasmic binding protein-like II"/>
    <property type="match status" value="2"/>
</dbReference>
<dbReference type="PROSITE" id="PS50931">
    <property type="entry name" value="HTH_LYSR"/>
    <property type="match status" value="1"/>
</dbReference>
<evidence type="ECO:0000256" key="3">
    <source>
        <dbReference type="ARBA" id="ARBA00023125"/>
    </source>
</evidence>
<protein>
    <submittedName>
        <fullName evidence="6">LysR substrate-binding domain-containing protein</fullName>
    </submittedName>
</protein>
<dbReference type="InterPro" id="IPR036390">
    <property type="entry name" value="WH_DNA-bd_sf"/>
</dbReference>
<dbReference type="PANTHER" id="PTHR30537:SF32">
    <property type="entry name" value="HTH-TYPE TRANSCRIPTIONAL REGULATOR DSDC"/>
    <property type="match status" value="1"/>
</dbReference>
<organism evidence="6 7">
    <name type="scientific">Scandinavium hiltneri</name>
    <dbReference type="NCBI Taxonomy" id="2926519"/>
    <lineage>
        <taxon>Bacteria</taxon>
        <taxon>Pseudomonadati</taxon>
        <taxon>Pseudomonadota</taxon>
        <taxon>Gammaproteobacteria</taxon>
        <taxon>Enterobacterales</taxon>
        <taxon>Enterobacteriaceae</taxon>
        <taxon>Scandinavium</taxon>
    </lineage>
</organism>